<accession>C6D922</accession>
<organism evidence="3 4">
    <name type="scientific">Pectobacterium carotovorum subsp. carotovorum (strain PC1)</name>
    <dbReference type="NCBI Taxonomy" id="561230"/>
    <lineage>
        <taxon>Bacteria</taxon>
        <taxon>Pseudomonadati</taxon>
        <taxon>Pseudomonadota</taxon>
        <taxon>Gammaproteobacteria</taxon>
        <taxon>Enterobacterales</taxon>
        <taxon>Pectobacteriaceae</taxon>
        <taxon>Pectobacterium</taxon>
    </lineage>
</organism>
<protein>
    <recommendedName>
        <fullName evidence="5">Pilus assembly protein</fullName>
    </recommendedName>
</protein>
<dbReference type="STRING" id="561230.PC1_0675"/>
<evidence type="ECO:0000313" key="4">
    <source>
        <dbReference type="Proteomes" id="UP000002736"/>
    </source>
</evidence>
<keyword evidence="2" id="KW-1133">Transmembrane helix</keyword>
<sequence>MTDRSLKTGRSLKTSRSLKPGYFLNGLRRFWFSRCASTAVETALAFPIVLAIGSLCADIYTVGLERTRMEQRAGAIASILAMQQKLDEKGLQGLLDTVLPTEGLGNYQLLISNVRQTGELYWQLSKGTAESLCAESETLPDEEYLPELPEKDPKEGSKNTSMMVVEICRQGKDVSLLGGLSLGGLLHASSVNRVAIGVVELDDVLRKEAGLEEKDQ</sequence>
<reference evidence="3 4" key="1">
    <citation type="submission" date="2009-07" db="EMBL/GenBank/DDBJ databases">
        <title>Complete sequence of Pectobacterium carotovorum subsp. carotovorum PC1.</title>
        <authorList>
            <consortium name="US DOE Joint Genome Institute"/>
            <person name="Lucas S."/>
            <person name="Copeland A."/>
            <person name="Lapidus A."/>
            <person name="Glavina del Rio T."/>
            <person name="Tice H."/>
            <person name="Bruce D."/>
            <person name="Goodwin L."/>
            <person name="Pitluck S."/>
            <person name="Munk A.C."/>
            <person name="Brettin T."/>
            <person name="Detter J.C."/>
            <person name="Han C."/>
            <person name="Tapia R."/>
            <person name="Larimer F."/>
            <person name="Land M."/>
            <person name="Hauser L."/>
            <person name="Kyrpides N."/>
            <person name="Mikhailova N."/>
            <person name="Balakrishnan V."/>
            <person name="Glasner J."/>
            <person name="Perna N.T."/>
        </authorList>
    </citation>
    <scope>NUCLEOTIDE SEQUENCE [LARGE SCALE GENOMIC DNA]</scope>
    <source>
        <strain evidence="3 4">PC1</strain>
    </source>
</reference>
<dbReference type="Proteomes" id="UP000002736">
    <property type="component" value="Chromosome"/>
</dbReference>
<evidence type="ECO:0000256" key="1">
    <source>
        <dbReference type="SAM" id="MobiDB-lite"/>
    </source>
</evidence>
<dbReference type="OrthoDB" id="8635655at2"/>
<keyword evidence="2" id="KW-0812">Transmembrane</keyword>
<feature type="region of interest" description="Disordered" evidence="1">
    <location>
        <begin position="139"/>
        <end position="158"/>
    </location>
</feature>
<evidence type="ECO:0000256" key="2">
    <source>
        <dbReference type="SAM" id="Phobius"/>
    </source>
</evidence>
<gene>
    <name evidence="3" type="ordered locus">PC1_0675</name>
</gene>
<evidence type="ECO:0008006" key="5">
    <source>
        <dbReference type="Google" id="ProtNLM"/>
    </source>
</evidence>
<feature type="transmembrane region" description="Helical" evidence="2">
    <location>
        <begin position="43"/>
        <end position="62"/>
    </location>
</feature>
<dbReference type="KEGG" id="pct:PC1_0675"/>
<dbReference type="EMBL" id="CP001657">
    <property type="protein sequence ID" value="ACT11730.1"/>
    <property type="molecule type" value="Genomic_DNA"/>
</dbReference>
<dbReference type="eggNOG" id="COG4961">
    <property type="taxonomic scope" value="Bacteria"/>
</dbReference>
<dbReference type="AlphaFoldDB" id="C6D922"/>
<name>C6D922_PECCP</name>
<evidence type="ECO:0000313" key="3">
    <source>
        <dbReference type="EMBL" id="ACT11730.1"/>
    </source>
</evidence>
<keyword evidence="2" id="KW-0472">Membrane</keyword>
<dbReference type="RefSeq" id="WP_012773375.1">
    <property type="nucleotide sequence ID" value="NC_012917.1"/>
</dbReference>
<proteinExistence type="predicted"/>
<feature type="compositionally biased region" description="Basic and acidic residues" evidence="1">
    <location>
        <begin position="148"/>
        <end position="157"/>
    </location>
</feature>
<dbReference type="HOGENOM" id="CLU_118467_0_0_6"/>